<dbReference type="InterPro" id="IPR032676">
    <property type="entry name" value="YkuD_2"/>
</dbReference>
<dbReference type="EMBL" id="JAULBC010000008">
    <property type="protein sequence ID" value="MEX6690158.1"/>
    <property type="molecule type" value="Genomic_DNA"/>
</dbReference>
<dbReference type="RefSeq" id="WP_369331569.1">
    <property type="nucleotide sequence ID" value="NZ_JAULBC010000008.1"/>
</dbReference>
<organism evidence="2 3">
    <name type="scientific">Danxiaibacter flavus</name>
    <dbReference type="NCBI Taxonomy" id="3049108"/>
    <lineage>
        <taxon>Bacteria</taxon>
        <taxon>Pseudomonadati</taxon>
        <taxon>Bacteroidota</taxon>
        <taxon>Chitinophagia</taxon>
        <taxon>Chitinophagales</taxon>
        <taxon>Chitinophagaceae</taxon>
        <taxon>Danxiaibacter</taxon>
    </lineage>
</organism>
<dbReference type="Pfam" id="PF13645">
    <property type="entry name" value="YkuD_2"/>
    <property type="match status" value="1"/>
</dbReference>
<protein>
    <submittedName>
        <fullName evidence="2">Murein L,D-transpeptidase catalytic domain family protein</fullName>
    </submittedName>
</protein>
<evidence type="ECO:0000313" key="2">
    <source>
        <dbReference type="EMBL" id="MEX6690158.1"/>
    </source>
</evidence>
<sequence length="283" mass="31342">MQTKRKLLMCVACICAALSLSAKKPSGNYTDDKKKFTSFFSSDNEAPKANQLVDSLYKKIGLDTLGLQRNVFFFAYKGYQYLLDQGALSNTKILTICDYSQSSAHKRLYVIDVAEGKLLYNTYVSHGKNSGEEFATSFSNSNNSHKSSLGFMVTGETYRGRAGFSLRFDGKEPGINDNVRNRGVVLHGSRYVNEQRIEDKGYVGRSFGCPAVPSEVYKDIIADIKDGSCFFNYSADMHYAMSSKIMNAQFEWPALKPMLAVNTLVAPASVNDSKGVTATRLSK</sequence>
<comment type="caution">
    <text evidence="2">The sequence shown here is derived from an EMBL/GenBank/DDBJ whole genome shotgun (WGS) entry which is preliminary data.</text>
</comment>
<reference evidence="2 3" key="1">
    <citation type="submission" date="2023-07" db="EMBL/GenBank/DDBJ databases">
        <authorList>
            <person name="Lian W.-H."/>
        </authorList>
    </citation>
    <scope>NUCLEOTIDE SEQUENCE [LARGE SCALE GENOMIC DNA]</scope>
    <source>
        <strain evidence="2 3">SYSU DXS3180</strain>
    </source>
</reference>
<dbReference type="PANTHER" id="PTHR38477:SF1">
    <property type="entry name" value="MUREIN L,D-TRANSPEPTIDASE CATALYTIC DOMAIN FAMILY PROTEIN"/>
    <property type="match status" value="1"/>
</dbReference>
<evidence type="ECO:0000313" key="3">
    <source>
        <dbReference type="Proteomes" id="UP001560573"/>
    </source>
</evidence>
<gene>
    <name evidence="2" type="ORF">QTN47_21795</name>
</gene>
<keyword evidence="1" id="KW-0732">Signal</keyword>
<accession>A0ABV3ZK07</accession>
<feature type="chain" id="PRO_5046593655" evidence="1">
    <location>
        <begin position="23"/>
        <end position="283"/>
    </location>
</feature>
<dbReference type="Proteomes" id="UP001560573">
    <property type="component" value="Unassembled WGS sequence"/>
</dbReference>
<evidence type="ECO:0000256" key="1">
    <source>
        <dbReference type="SAM" id="SignalP"/>
    </source>
</evidence>
<feature type="signal peptide" evidence="1">
    <location>
        <begin position="1"/>
        <end position="22"/>
    </location>
</feature>
<proteinExistence type="predicted"/>
<name>A0ABV3ZK07_9BACT</name>
<dbReference type="PANTHER" id="PTHR38477">
    <property type="entry name" value="HYPOTHETICAL EXPORTED PROTEIN"/>
    <property type="match status" value="1"/>
</dbReference>
<keyword evidence="3" id="KW-1185">Reference proteome</keyword>